<sequence>MTSVRESFEQWILRPQARASAPLRLICVPYAGGGSAAYHTWARELGDAVEPWLLRLPGREARLHEPPLDNVEEIVRRAAAASATELREPFAVFGYSVGAWIAFELVRELRDRYHLRAAHLGVAARPAPQIPRSRPLMHTLPDDQFLNVLERRFQAIPPVVRDSPELRALYLPALRADTTVLETYRHRPGPPLDCPISVFGGTEDFDCPESDLAAWGELTTGDHTVRMLPGGHFFLHTSQSQLLEALSLDLCRSLVP</sequence>
<dbReference type="GO" id="GO:0008610">
    <property type="term" value="P:lipid biosynthetic process"/>
    <property type="evidence" value="ECO:0007669"/>
    <property type="project" value="TreeGrafter"/>
</dbReference>
<dbReference type="RefSeq" id="WP_070197022.1">
    <property type="nucleotide sequence ID" value="NZ_LJGU01000127.1"/>
</dbReference>
<dbReference type="Gene3D" id="3.40.50.1820">
    <property type="entry name" value="alpha/beta hydrolase"/>
    <property type="match status" value="1"/>
</dbReference>
<evidence type="ECO:0000313" key="4">
    <source>
        <dbReference type="Proteomes" id="UP000176101"/>
    </source>
</evidence>
<dbReference type="SUPFAM" id="SSF53474">
    <property type="entry name" value="alpha/beta-Hydrolases"/>
    <property type="match status" value="1"/>
</dbReference>
<feature type="domain" description="Thioesterase" evidence="2">
    <location>
        <begin position="24"/>
        <end position="246"/>
    </location>
</feature>
<dbReference type="InterPro" id="IPR029058">
    <property type="entry name" value="AB_hydrolase_fold"/>
</dbReference>
<gene>
    <name evidence="3" type="ORF">AN216_14190</name>
</gene>
<dbReference type="InterPro" id="IPR001031">
    <property type="entry name" value="Thioesterase"/>
</dbReference>
<evidence type="ECO:0000259" key="2">
    <source>
        <dbReference type="Pfam" id="PF00975"/>
    </source>
</evidence>
<reference evidence="3 4" key="1">
    <citation type="journal article" date="2016" name="Front. Microbiol.">
        <title>Comparative Genomics Analysis of Streptomyces Species Reveals Their Adaptation to the Marine Environment and Their Diversity at the Genomic Level.</title>
        <authorList>
            <person name="Tian X."/>
            <person name="Zhang Z."/>
            <person name="Yang T."/>
            <person name="Chen M."/>
            <person name="Li J."/>
            <person name="Chen F."/>
            <person name="Yang J."/>
            <person name="Li W."/>
            <person name="Zhang B."/>
            <person name="Zhang Z."/>
            <person name="Wu J."/>
            <person name="Zhang C."/>
            <person name="Long L."/>
            <person name="Xiao J."/>
        </authorList>
    </citation>
    <scope>NUCLEOTIDE SEQUENCE [LARGE SCALE GENOMIC DNA]</scope>
    <source>
        <strain evidence="3 4">SCSIO 02100</strain>
    </source>
</reference>
<dbReference type="PATRIC" id="fig|1075402.3.peg.1733"/>
<dbReference type="Proteomes" id="UP000176101">
    <property type="component" value="Unassembled WGS sequence"/>
</dbReference>
<proteinExistence type="inferred from homology"/>
<comment type="similarity">
    <text evidence="1">Belongs to the thioesterase family.</text>
</comment>
<evidence type="ECO:0000313" key="3">
    <source>
        <dbReference type="EMBL" id="OEV02650.1"/>
    </source>
</evidence>
<dbReference type="EMBL" id="LJGU01000127">
    <property type="protein sequence ID" value="OEV02650.1"/>
    <property type="molecule type" value="Genomic_DNA"/>
</dbReference>
<protein>
    <recommendedName>
        <fullName evidence="2">Thioesterase domain-containing protein</fullName>
    </recommendedName>
</protein>
<dbReference type="InterPro" id="IPR012223">
    <property type="entry name" value="TEII"/>
</dbReference>
<keyword evidence="4" id="KW-1185">Reference proteome</keyword>
<evidence type="ECO:0000256" key="1">
    <source>
        <dbReference type="ARBA" id="ARBA00007169"/>
    </source>
</evidence>
<accession>A0A1E7KFE8</accession>
<comment type="caution">
    <text evidence="3">The sequence shown here is derived from an EMBL/GenBank/DDBJ whole genome shotgun (WGS) entry which is preliminary data.</text>
</comment>
<dbReference type="Pfam" id="PF00975">
    <property type="entry name" value="Thioesterase"/>
    <property type="match status" value="1"/>
</dbReference>
<dbReference type="OrthoDB" id="8480037at2"/>
<dbReference type="STRING" id="1075402.AN216_14190"/>
<name>A0A1E7KFE8_9ACTN</name>
<dbReference type="AlphaFoldDB" id="A0A1E7KFE8"/>
<dbReference type="PANTHER" id="PTHR11487:SF0">
    <property type="entry name" value="S-ACYL FATTY ACID SYNTHASE THIOESTERASE, MEDIUM CHAIN"/>
    <property type="match status" value="1"/>
</dbReference>
<dbReference type="PANTHER" id="PTHR11487">
    <property type="entry name" value="THIOESTERASE"/>
    <property type="match status" value="1"/>
</dbReference>
<organism evidence="3 4">
    <name type="scientific">Streptomyces oceani</name>
    <dbReference type="NCBI Taxonomy" id="1075402"/>
    <lineage>
        <taxon>Bacteria</taxon>
        <taxon>Bacillati</taxon>
        <taxon>Actinomycetota</taxon>
        <taxon>Actinomycetes</taxon>
        <taxon>Kitasatosporales</taxon>
        <taxon>Streptomycetaceae</taxon>
        <taxon>Streptomyces</taxon>
    </lineage>
</organism>